<name>A0A6M3L6C2_9ZZZZ</name>
<dbReference type="AlphaFoldDB" id="A0A6M3L6C2"/>
<proteinExistence type="predicted"/>
<dbReference type="EMBL" id="MT142872">
    <property type="protein sequence ID" value="QJA89839.1"/>
    <property type="molecule type" value="Genomic_DNA"/>
</dbReference>
<protein>
    <submittedName>
        <fullName evidence="1">Uncharacterized protein</fullName>
    </submittedName>
</protein>
<reference evidence="1" key="1">
    <citation type="submission" date="2020-03" db="EMBL/GenBank/DDBJ databases">
        <title>The deep terrestrial virosphere.</title>
        <authorList>
            <person name="Holmfeldt K."/>
            <person name="Nilsson E."/>
            <person name="Simone D."/>
            <person name="Lopez-Fernandez M."/>
            <person name="Wu X."/>
            <person name="de Brujin I."/>
            <person name="Lundin D."/>
            <person name="Andersson A."/>
            <person name="Bertilsson S."/>
            <person name="Dopson M."/>
        </authorList>
    </citation>
    <scope>NUCLEOTIDE SEQUENCE</scope>
    <source>
        <strain evidence="1">MM415B02491</strain>
    </source>
</reference>
<evidence type="ECO:0000313" key="1">
    <source>
        <dbReference type="EMBL" id="QJA89839.1"/>
    </source>
</evidence>
<gene>
    <name evidence="1" type="ORF">MM415B02491_0007</name>
</gene>
<accession>A0A6M3L6C2</accession>
<sequence length="144" mass="15916">MEPTIAFESGGLVAPDRMKDAAADFGQTGFLRILARLGATSISPKALTGTIDGYEQPNRVFVQDMIWPVGPSLSSTALHGAVHLFQQRYPWGGSGLEVMAHTAELLFLFHLGYKVGDYEVRIQMDRLRFYLDRILDAEMKLLGG</sequence>
<organism evidence="1">
    <name type="scientific">viral metagenome</name>
    <dbReference type="NCBI Taxonomy" id="1070528"/>
    <lineage>
        <taxon>unclassified sequences</taxon>
        <taxon>metagenomes</taxon>
        <taxon>organismal metagenomes</taxon>
    </lineage>
</organism>